<dbReference type="RefSeq" id="WP_113942686.1">
    <property type="nucleotide sequence ID" value="NZ_JBHEEG010000003.1"/>
</dbReference>
<protein>
    <submittedName>
        <fullName evidence="6">Soluble lytic murein transglycosylase</fullName>
    </submittedName>
</protein>
<gene>
    <name evidence="6" type="ORF">DFR47_101361</name>
</gene>
<dbReference type="Pfam" id="PF01464">
    <property type="entry name" value="SLT"/>
    <property type="match status" value="1"/>
</dbReference>
<dbReference type="GO" id="GO:0042597">
    <property type="term" value="C:periplasmic space"/>
    <property type="evidence" value="ECO:0007669"/>
    <property type="project" value="InterPro"/>
</dbReference>
<dbReference type="InterPro" id="IPR008258">
    <property type="entry name" value="Transglycosylase_SLT_dom_1"/>
</dbReference>
<dbReference type="InterPro" id="IPR023346">
    <property type="entry name" value="Lysozyme-like_dom_sf"/>
</dbReference>
<sequence length="706" mass="77055">MRKFALFGQRADQKILALALLCASVATNGLSAYAQEAENVPTPLLRPFAPTAMRNMPAPMMRPDPTTTATIPRTQAPAAMNGSLKTALDALSSKDPRRALAIRNGMSVNDLDRHILTWALALSGSDGLSSSDYVAAASELRGWPGMTTVQRNTERALYRENAPAGTVISYLGSRKPQTTEGMILLGRAYLASGNRNQARQLLAPWWATAKLDAKDETQVLREFSGVLTKEDHQARFLRMLYDNRLSSAARLAAPANAESLYVAFAAVSKRAPDAAQKLKAVHSSWQSNPAFLYANIQHLRRAERYTEAANLMLKAPRDAKSLVDPDAWWIERRVLSRELLDIGKPQIAYRLAAAHSAESSTMAVDAEFHAGWYALRALNDAATAQKHFTRIAEISSRPMSASRAYYWMGRAAEAGGGGSAKQLYQRASYYGTSFYGQLAAAKLGNNVLSLPYPKPSSEDRARFDSREPVRAIRRLESIGYGNRAQSLYINMAQELSSVGELALLAVMAERNSNHYLSLRVGKIAAGRGLDVGAMSHPTGAIPANANIKGSGAALAYAIARQESEFNISAVSSAGARGLLQLLPGTAKGVAQRAGLAYSDKRLTTDAAYNATLGAHYLGEQIERFNGSYILTFAGYNAGPRRASEWVARYGDPRGQNIDSVVDWIERIPYTETRNYVQRVMENYAVYKSRLYGNANIQQDLISGRRG</sequence>
<evidence type="ECO:0000259" key="5">
    <source>
        <dbReference type="Pfam" id="PF01464"/>
    </source>
</evidence>
<dbReference type="CDD" id="cd13401">
    <property type="entry name" value="Slt70-like"/>
    <property type="match status" value="1"/>
</dbReference>
<organism evidence="6 7">
    <name type="scientific">Pseudochrobactrum asaccharolyticum</name>
    <dbReference type="NCBI Taxonomy" id="354351"/>
    <lineage>
        <taxon>Bacteria</taxon>
        <taxon>Pseudomonadati</taxon>
        <taxon>Pseudomonadota</taxon>
        <taxon>Alphaproteobacteria</taxon>
        <taxon>Hyphomicrobiales</taxon>
        <taxon>Brucellaceae</taxon>
        <taxon>Pseudochrobactrum</taxon>
    </lineage>
</organism>
<dbReference type="AlphaFoldDB" id="A0A366E8K7"/>
<name>A0A366E8K7_9HYPH</name>
<evidence type="ECO:0000256" key="1">
    <source>
        <dbReference type="ARBA" id="ARBA00007734"/>
    </source>
</evidence>
<reference evidence="6 7" key="1">
    <citation type="submission" date="2018-06" db="EMBL/GenBank/DDBJ databases">
        <title>Genomic Encyclopedia of Type Strains, Phase IV (KMG-IV): sequencing the most valuable type-strain genomes for metagenomic binning, comparative biology and taxonomic classification.</title>
        <authorList>
            <person name="Goeker M."/>
        </authorList>
    </citation>
    <scope>NUCLEOTIDE SEQUENCE [LARGE SCALE GENOMIC DNA]</scope>
    <source>
        <strain evidence="6 7">DSM 25619</strain>
    </source>
</reference>
<proteinExistence type="inferred from homology"/>
<feature type="signal peptide" evidence="4">
    <location>
        <begin position="1"/>
        <end position="34"/>
    </location>
</feature>
<evidence type="ECO:0000256" key="3">
    <source>
        <dbReference type="ARBA" id="ARBA00022729"/>
    </source>
</evidence>
<feature type="domain" description="Transglycosylase SLT" evidence="5">
    <location>
        <begin position="544"/>
        <end position="654"/>
    </location>
</feature>
<dbReference type="InterPro" id="IPR008939">
    <property type="entry name" value="Lytic_TGlycosylase_superhlx_U"/>
</dbReference>
<dbReference type="SUPFAM" id="SSF48435">
    <property type="entry name" value="Bacterial muramidases"/>
    <property type="match status" value="1"/>
</dbReference>
<comment type="similarity">
    <text evidence="2">Belongs to the virb1 family.</text>
</comment>
<dbReference type="PANTHER" id="PTHR37423:SF2">
    <property type="entry name" value="MEMBRANE-BOUND LYTIC MUREIN TRANSGLYCOSYLASE C"/>
    <property type="match status" value="1"/>
</dbReference>
<dbReference type="PANTHER" id="PTHR37423">
    <property type="entry name" value="SOLUBLE LYTIC MUREIN TRANSGLYCOSYLASE-RELATED"/>
    <property type="match status" value="1"/>
</dbReference>
<dbReference type="SUPFAM" id="SSF53955">
    <property type="entry name" value="Lysozyme-like"/>
    <property type="match status" value="1"/>
</dbReference>
<evidence type="ECO:0000256" key="2">
    <source>
        <dbReference type="ARBA" id="ARBA00009387"/>
    </source>
</evidence>
<accession>A0A366E8K7</accession>
<dbReference type="Proteomes" id="UP000252893">
    <property type="component" value="Unassembled WGS sequence"/>
</dbReference>
<dbReference type="OrthoDB" id="9815002at2"/>
<comment type="caution">
    <text evidence="6">The sequence shown here is derived from an EMBL/GenBank/DDBJ whole genome shotgun (WGS) entry which is preliminary data.</text>
</comment>
<comment type="similarity">
    <text evidence="1">Belongs to the transglycosylase Slt family.</text>
</comment>
<evidence type="ECO:0000256" key="4">
    <source>
        <dbReference type="SAM" id="SignalP"/>
    </source>
</evidence>
<evidence type="ECO:0000313" key="7">
    <source>
        <dbReference type="Proteomes" id="UP000252893"/>
    </source>
</evidence>
<keyword evidence="3 4" id="KW-0732">Signal</keyword>
<keyword evidence="7" id="KW-1185">Reference proteome</keyword>
<dbReference type="EMBL" id="QNRH01000001">
    <property type="protein sequence ID" value="RBO98760.1"/>
    <property type="molecule type" value="Genomic_DNA"/>
</dbReference>
<dbReference type="Gene3D" id="1.10.530.10">
    <property type="match status" value="1"/>
</dbReference>
<dbReference type="Gene3D" id="1.25.20.10">
    <property type="entry name" value="Bacterial muramidases"/>
    <property type="match status" value="1"/>
</dbReference>
<dbReference type="GO" id="GO:0004553">
    <property type="term" value="F:hydrolase activity, hydrolyzing O-glycosyl compounds"/>
    <property type="evidence" value="ECO:0007669"/>
    <property type="project" value="InterPro"/>
</dbReference>
<feature type="chain" id="PRO_5017065826" evidence="4">
    <location>
        <begin position="35"/>
        <end position="706"/>
    </location>
</feature>
<evidence type="ECO:0000313" key="6">
    <source>
        <dbReference type="EMBL" id="RBO98760.1"/>
    </source>
</evidence>